<name>A0A1Q8CSK5_9PSEU</name>
<keyword evidence="3" id="KW-1185">Reference proteome</keyword>
<evidence type="ECO:0000313" key="2">
    <source>
        <dbReference type="EMBL" id="OLF17352.1"/>
    </source>
</evidence>
<evidence type="ECO:0000313" key="3">
    <source>
        <dbReference type="Proteomes" id="UP000185596"/>
    </source>
</evidence>
<feature type="transmembrane region" description="Helical" evidence="1">
    <location>
        <begin position="9"/>
        <end position="27"/>
    </location>
</feature>
<keyword evidence="1" id="KW-0812">Transmembrane</keyword>
<accession>A0A1Q8CSK5</accession>
<gene>
    <name evidence="2" type="ORF">BU204_12100</name>
</gene>
<keyword evidence="1" id="KW-0472">Membrane</keyword>
<dbReference type="EMBL" id="MSIE01000018">
    <property type="protein sequence ID" value="OLF17352.1"/>
    <property type="molecule type" value="Genomic_DNA"/>
</dbReference>
<protein>
    <submittedName>
        <fullName evidence="2">Uncharacterized protein</fullName>
    </submittedName>
</protein>
<dbReference type="RefSeq" id="WP_075125726.1">
    <property type="nucleotide sequence ID" value="NZ_MSIE01000018.1"/>
</dbReference>
<feature type="transmembrane region" description="Helical" evidence="1">
    <location>
        <begin position="58"/>
        <end position="77"/>
    </location>
</feature>
<proteinExistence type="predicted"/>
<dbReference type="OrthoDB" id="4571541at2"/>
<organism evidence="2 3">
    <name type="scientific">Actinophytocola xanthii</name>
    <dbReference type="NCBI Taxonomy" id="1912961"/>
    <lineage>
        <taxon>Bacteria</taxon>
        <taxon>Bacillati</taxon>
        <taxon>Actinomycetota</taxon>
        <taxon>Actinomycetes</taxon>
        <taxon>Pseudonocardiales</taxon>
        <taxon>Pseudonocardiaceae</taxon>
    </lineage>
</organism>
<keyword evidence="1" id="KW-1133">Transmembrane helix</keyword>
<reference evidence="2 3" key="1">
    <citation type="submission" date="2016-12" db="EMBL/GenBank/DDBJ databases">
        <title>The draft genome sequence of Actinophytocola sp. 11-183.</title>
        <authorList>
            <person name="Wang W."/>
            <person name="Yuan L."/>
        </authorList>
    </citation>
    <scope>NUCLEOTIDE SEQUENCE [LARGE SCALE GENOMIC DNA]</scope>
    <source>
        <strain evidence="2 3">11-183</strain>
    </source>
</reference>
<dbReference type="Proteomes" id="UP000185596">
    <property type="component" value="Unassembled WGS sequence"/>
</dbReference>
<dbReference type="AlphaFoldDB" id="A0A1Q8CSK5"/>
<feature type="transmembrane region" description="Helical" evidence="1">
    <location>
        <begin position="33"/>
        <end position="51"/>
    </location>
</feature>
<feature type="transmembrane region" description="Helical" evidence="1">
    <location>
        <begin position="89"/>
        <end position="110"/>
    </location>
</feature>
<sequence length="119" mass="12226">MNYPTARNLTAVGLVGIIIGIVLLRIAGVEMPAVPPGAVICLVAVILLLAAPWRWVPIVAVLGALMEAIPSFAGIGSADHGTLEVAGDWIRLLGALTALVFGVLATIASFRRAKSESAS</sequence>
<comment type="caution">
    <text evidence="2">The sequence shown here is derived from an EMBL/GenBank/DDBJ whole genome shotgun (WGS) entry which is preliminary data.</text>
</comment>
<evidence type="ECO:0000256" key="1">
    <source>
        <dbReference type="SAM" id="Phobius"/>
    </source>
</evidence>